<dbReference type="eggNOG" id="COG0008">
    <property type="taxonomic scope" value="Bacteria"/>
</dbReference>
<dbReference type="FunFam" id="3.40.50.620:FF:000037">
    <property type="entry name" value="Glutamine--tRNA ligase cytoplasmic"/>
    <property type="match status" value="1"/>
</dbReference>
<keyword evidence="3" id="KW-0963">Cytoplasm</keyword>
<evidence type="ECO:0000256" key="2">
    <source>
        <dbReference type="ARBA" id="ARBA00012836"/>
    </source>
</evidence>
<evidence type="ECO:0000259" key="13">
    <source>
        <dbReference type="Pfam" id="PF03950"/>
    </source>
</evidence>
<keyword evidence="6 11" id="KW-0067">ATP-binding</keyword>
<evidence type="ECO:0000256" key="6">
    <source>
        <dbReference type="ARBA" id="ARBA00022840"/>
    </source>
</evidence>
<dbReference type="GO" id="GO:0005524">
    <property type="term" value="F:ATP binding"/>
    <property type="evidence" value="ECO:0007669"/>
    <property type="project" value="UniProtKB-KW"/>
</dbReference>
<dbReference type="InterPro" id="IPR020059">
    <property type="entry name" value="Glu/Gln-tRNA-synth_Ib_codon-bd"/>
</dbReference>
<evidence type="ECO:0000259" key="14">
    <source>
        <dbReference type="Pfam" id="PF20974"/>
    </source>
</evidence>
<dbReference type="Gene3D" id="3.40.50.620">
    <property type="entry name" value="HUPs"/>
    <property type="match status" value="1"/>
</dbReference>
<dbReference type="InterPro" id="IPR000924">
    <property type="entry name" value="Glu/Gln-tRNA-synth"/>
</dbReference>
<evidence type="ECO:0000313" key="16">
    <source>
        <dbReference type="Proteomes" id="UP000000562"/>
    </source>
</evidence>
<proteinExistence type="inferred from homology"/>
<evidence type="ECO:0000256" key="4">
    <source>
        <dbReference type="ARBA" id="ARBA00022598"/>
    </source>
</evidence>
<dbReference type="EC" id="6.1.1.18" evidence="2 10"/>
<evidence type="ECO:0000256" key="8">
    <source>
        <dbReference type="ARBA" id="ARBA00023146"/>
    </source>
</evidence>
<evidence type="ECO:0000256" key="5">
    <source>
        <dbReference type="ARBA" id="ARBA00022741"/>
    </source>
</evidence>
<evidence type="ECO:0000256" key="9">
    <source>
        <dbReference type="ARBA" id="ARBA00048270"/>
    </source>
</evidence>
<dbReference type="NCBIfam" id="TIGR00440">
    <property type="entry name" value="glnS"/>
    <property type="match status" value="1"/>
</dbReference>
<protein>
    <recommendedName>
        <fullName evidence="2 10">Glutamine--tRNA ligase</fullName>
        <ecNumber evidence="2 10">6.1.1.18</ecNumber>
    </recommendedName>
</protein>
<comment type="similarity">
    <text evidence="1 11">Belongs to the class-I aminoacyl-tRNA synthetase family.</text>
</comment>
<evidence type="ECO:0000259" key="12">
    <source>
        <dbReference type="Pfam" id="PF00749"/>
    </source>
</evidence>
<feature type="domain" description="tRNA synthetases class I (E and Q) anti-codon binding" evidence="14">
    <location>
        <begin position="454"/>
        <end position="526"/>
    </location>
</feature>
<dbReference type="STRING" id="36870.gene:10368781"/>
<name>Q8D2R6_WIGBR</name>
<dbReference type="Gene3D" id="2.40.240.10">
    <property type="entry name" value="Ribosomal Protein L25, Chain P"/>
    <property type="match status" value="2"/>
</dbReference>
<evidence type="ECO:0000256" key="1">
    <source>
        <dbReference type="ARBA" id="ARBA00005594"/>
    </source>
</evidence>
<dbReference type="HOGENOM" id="CLU_001882_2_3_6"/>
<gene>
    <name evidence="15" type="primary">glnS</name>
</gene>
<dbReference type="Gene3D" id="1.10.1160.10">
    <property type="entry name" value="Glutamyl-trna Synthetase, Domain 2"/>
    <property type="match status" value="1"/>
</dbReference>
<keyword evidence="7 11" id="KW-0648">Protein biosynthesis</keyword>
<accession>Q8D2R6</accession>
<dbReference type="Pfam" id="PF20974">
    <property type="entry name" value="tRNA-synt_1c_C2"/>
    <property type="match status" value="1"/>
</dbReference>
<evidence type="ECO:0000256" key="3">
    <source>
        <dbReference type="ARBA" id="ARBA00022490"/>
    </source>
</evidence>
<dbReference type="Pfam" id="PF03950">
    <property type="entry name" value="tRNA-synt_1c_C"/>
    <property type="match status" value="1"/>
</dbReference>
<dbReference type="Pfam" id="PF00749">
    <property type="entry name" value="tRNA-synt_1c"/>
    <property type="match status" value="1"/>
</dbReference>
<reference evidence="15 16" key="1">
    <citation type="journal article" date="2002" name="Nat. Genet.">
        <title>Genome sequence of the endocellular obligate symbiont of tsetse flies, Wigglesworthia glossinidia.</title>
        <authorList>
            <person name="Akman L."/>
            <person name="Yamashita A."/>
            <person name="Watanabe H."/>
            <person name="Oshima K."/>
            <person name="Shiba T."/>
            <person name="Hattori M."/>
            <person name="Aksoy S."/>
        </authorList>
    </citation>
    <scope>NUCLEOTIDE SEQUENCE [LARGE SCALE GENOMIC DNA]</scope>
</reference>
<evidence type="ECO:0000256" key="11">
    <source>
        <dbReference type="RuleBase" id="RU363037"/>
    </source>
</evidence>
<dbReference type="AlphaFoldDB" id="Q8D2R6"/>
<dbReference type="PANTHER" id="PTHR43097">
    <property type="entry name" value="GLUTAMINE-TRNA LIGASE"/>
    <property type="match status" value="1"/>
</dbReference>
<dbReference type="GO" id="GO:0004819">
    <property type="term" value="F:glutamine-tRNA ligase activity"/>
    <property type="evidence" value="ECO:0007669"/>
    <property type="project" value="UniProtKB-UniRule"/>
</dbReference>
<keyword evidence="8 11" id="KW-0030">Aminoacyl-tRNA synthetase</keyword>
<dbReference type="SUPFAM" id="SSF50715">
    <property type="entry name" value="Ribosomal protein L25-like"/>
    <property type="match status" value="1"/>
</dbReference>
<dbReference type="Gene3D" id="3.90.800.10">
    <property type="entry name" value="Glutamyl-tRNA Synthetase, Domain 3"/>
    <property type="match status" value="1"/>
</dbReference>
<dbReference type="InterPro" id="IPR020056">
    <property type="entry name" value="Rbsml_bL25/Gln-tRNA_synth_N"/>
</dbReference>
<dbReference type="SUPFAM" id="SSF52374">
    <property type="entry name" value="Nucleotidylyl transferase"/>
    <property type="match status" value="1"/>
</dbReference>
<feature type="domain" description="Glutamyl/glutaminyl-tRNA synthetase class Ib anti-codon binding" evidence="13">
    <location>
        <begin position="341"/>
        <end position="438"/>
    </location>
</feature>
<dbReference type="InterPro" id="IPR050132">
    <property type="entry name" value="Gln/Glu-tRNA_Ligase"/>
</dbReference>
<keyword evidence="16" id="KW-1185">Reference proteome</keyword>
<dbReference type="InterPro" id="IPR020058">
    <property type="entry name" value="Glu/Gln-tRNA-synth_Ib_cat-dom"/>
</dbReference>
<dbReference type="EMBL" id="BA000021">
    <property type="protein sequence ID" value="BAC24434.1"/>
    <property type="molecule type" value="Genomic_DNA"/>
</dbReference>
<dbReference type="PROSITE" id="PS00178">
    <property type="entry name" value="AA_TRNA_LIGASE_I"/>
    <property type="match status" value="1"/>
</dbReference>
<dbReference type="InterPro" id="IPR020061">
    <property type="entry name" value="Glu_tRNA_lig_a-bdl"/>
</dbReference>
<dbReference type="InterPro" id="IPR049437">
    <property type="entry name" value="tRNA-synt_1c_C2"/>
</dbReference>
<dbReference type="InterPro" id="IPR011035">
    <property type="entry name" value="Ribosomal_bL25/Gln-tRNA_synth"/>
</dbReference>
<dbReference type="OrthoDB" id="9801560at2"/>
<keyword evidence="4 11" id="KW-0436">Ligase</keyword>
<dbReference type="NCBIfam" id="NF011291">
    <property type="entry name" value="PRK14703.1"/>
    <property type="match status" value="1"/>
</dbReference>
<dbReference type="FunFam" id="3.90.800.10:FF:000001">
    <property type="entry name" value="Glutamine--tRNA ligase"/>
    <property type="match status" value="1"/>
</dbReference>
<dbReference type="GO" id="GO:0006425">
    <property type="term" value="P:glutaminyl-tRNA aminoacylation"/>
    <property type="evidence" value="ECO:0007669"/>
    <property type="project" value="UniProtKB-UniRule"/>
</dbReference>
<dbReference type="GO" id="GO:0005829">
    <property type="term" value="C:cytosol"/>
    <property type="evidence" value="ECO:0007669"/>
    <property type="project" value="TreeGrafter"/>
</dbReference>
<dbReference type="Proteomes" id="UP000000562">
    <property type="component" value="Chromosome"/>
</dbReference>
<organism evidence="15 16">
    <name type="scientific">Wigglesworthia glossinidia brevipalpis</name>
    <dbReference type="NCBI Taxonomy" id="36870"/>
    <lineage>
        <taxon>Bacteria</taxon>
        <taxon>Pseudomonadati</taxon>
        <taxon>Pseudomonadota</taxon>
        <taxon>Gammaproteobacteria</taxon>
        <taxon>Enterobacterales</taxon>
        <taxon>Erwiniaceae</taxon>
        <taxon>Wigglesworthia</taxon>
    </lineage>
</organism>
<dbReference type="PRINTS" id="PR00987">
    <property type="entry name" value="TRNASYNTHGLU"/>
</dbReference>
<evidence type="ECO:0000256" key="10">
    <source>
        <dbReference type="NCBIfam" id="TIGR00440"/>
    </source>
</evidence>
<dbReference type="FunFam" id="1.10.1160.10:FF:000001">
    <property type="entry name" value="Glutamine--tRNA ligase"/>
    <property type="match status" value="1"/>
</dbReference>
<dbReference type="InterPro" id="IPR004514">
    <property type="entry name" value="Gln-tRNA-synth"/>
</dbReference>
<dbReference type="PANTHER" id="PTHR43097:SF5">
    <property type="entry name" value="GLUTAMATE--TRNA LIGASE"/>
    <property type="match status" value="1"/>
</dbReference>
<feature type="domain" description="Glutamyl/glutaminyl-tRNA synthetase class Ib catalytic" evidence="12">
    <location>
        <begin position="28"/>
        <end position="337"/>
    </location>
</feature>
<comment type="catalytic activity">
    <reaction evidence="9">
        <text>tRNA(Gln) + L-glutamine + ATP = L-glutaminyl-tRNA(Gln) + AMP + diphosphate</text>
        <dbReference type="Rhea" id="RHEA:20121"/>
        <dbReference type="Rhea" id="RHEA-COMP:9662"/>
        <dbReference type="Rhea" id="RHEA-COMP:9681"/>
        <dbReference type="ChEBI" id="CHEBI:30616"/>
        <dbReference type="ChEBI" id="CHEBI:33019"/>
        <dbReference type="ChEBI" id="CHEBI:58359"/>
        <dbReference type="ChEBI" id="CHEBI:78442"/>
        <dbReference type="ChEBI" id="CHEBI:78521"/>
        <dbReference type="ChEBI" id="CHEBI:456215"/>
        <dbReference type="EC" id="6.1.1.18"/>
    </reaction>
</comment>
<evidence type="ECO:0000256" key="7">
    <source>
        <dbReference type="ARBA" id="ARBA00022917"/>
    </source>
</evidence>
<sequence>MEKQKKITSNFIYKIIHKDLFINKYKYIHTRFPPEPNGYLHLGHAKSICLNFNLAKIFKGKCNLRFDDTNPNTKHEKYINKIKNDILWLGFKWDGKTRYSSDYFDQIYNFAIKLIKKNLAYVEELSLKEVRKNRGSLTRKGKQSPYRNRKIKENLILFEKMKNGEFKEGSACLRAKINMQSSCVLMRDPILYRIRFKNHHRTKNKWCIYPTYDFSHCISDSIENITHSLCTLEFQENKKLYNWILKKVSTDFVPKQYEFSRMNLEYSIMSKRKLKILIEKKLVSGWNDPRIPTLAGIRRRGYTASSIREFCNRIGITKQESTISESMLEFFIKKELNFNSYRLMAVINPLLLIIENFPDEYEEKIEISNHPYNNMGKRTVIFNKKIYIERSDFMENPKLEYKRLSLGKKVKLRNSYIIKANRIEKNKHGYITKVYCNYYSNIKKNNYKFSKLGIIHWVSEKNNIPAEFRFYDRLFTHPNPEKLDNFLSFFNKDSLIIKHGFIEKNIKKHHINYPVQFERIGYFFADKFNYKKDYPVFNLTAKLSSYLNR</sequence>
<dbReference type="KEGG" id="wbr:glnS"/>
<dbReference type="InterPro" id="IPR014729">
    <property type="entry name" value="Rossmann-like_a/b/a_fold"/>
</dbReference>
<keyword evidence="5 11" id="KW-0547">Nucleotide-binding</keyword>
<dbReference type="InterPro" id="IPR001412">
    <property type="entry name" value="aa-tRNA-synth_I_CS"/>
</dbReference>
<evidence type="ECO:0000313" key="15">
    <source>
        <dbReference type="EMBL" id="BAC24434.1"/>
    </source>
</evidence>